<evidence type="ECO:0000313" key="2">
    <source>
        <dbReference type="EMBL" id="SFK83183.1"/>
    </source>
</evidence>
<dbReference type="OrthoDB" id="8093117at2"/>
<dbReference type="EMBL" id="FOSL01000014">
    <property type="protein sequence ID" value="SFK83183.1"/>
    <property type="molecule type" value="Genomic_DNA"/>
</dbReference>
<feature type="signal peptide" evidence="1">
    <location>
        <begin position="1"/>
        <end position="22"/>
    </location>
</feature>
<dbReference type="Proteomes" id="UP000323300">
    <property type="component" value="Unassembled WGS sequence"/>
</dbReference>
<sequence length="98" mass="10248">MKLMIISAGVLALGLSAGVAMAQTSSSGGTDAAASILTDAATMKPFFSDEAMATMKSDEEVKAAFNALPAEQQKQMKSECQNATDPKYKDFCTKIGTM</sequence>
<accession>A0A1I4CQZ6</accession>
<dbReference type="AlphaFoldDB" id="A0A1I4CQZ6"/>
<gene>
    <name evidence="2" type="ORF">SAMN04488498_11426</name>
</gene>
<keyword evidence="1" id="KW-0732">Signal</keyword>
<proteinExistence type="predicted"/>
<keyword evidence="3" id="KW-1185">Reference proteome</keyword>
<evidence type="ECO:0000313" key="3">
    <source>
        <dbReference type="Proteomes" id="UP000323300"/>
    </source>
</evidence>
<organism evidence="2 3">
    <name type="scientific">Neomesorhizobium albiziae</name>
    <dbReference type="NCBI Taxonomy" id="335020"/>
    <lineage>
        <taxon>Bacteria</taxon>
        <taxon>Pseudomonadati</taxon>
        <taxon>Pseudomonadota</taxon>
        <taxon>Alphaproteobacteria</taxon>
        <taxon>Hyphomicrobiales</taxon>
        <taxon>Phyllobacteriaceae</taxon>
        <taxon>Neomesorhizobium</taxon>
    </lineage>
</organism>
<evidence type="ECO:0000256" key="1">
    <source>
        <dbReference type="SAM" id="SignalP"/>
    </source>
</evidence>
<name>A0A1I4CQZ6_9HYPH</name>
<reference evidence="2 3" key="1">
    <citation type="submission" date="2016-10" db="EMBL/GenBank/DDBJ databases">
        <authorList>
            <person name="Varghese N."/>
            <person name="Submissions S."/>
        </authorList>
    </citation>
    <scope>NUCLEOTIDE SEQUENCE [LARGE SCALE GENOMIC DNA]</scope>
    <source>
        <strain evidence="2 3">DSM 21822</strain>
    </source>
</reference>
<protein>
    <submittedName>
        <fullName evidence="2">Uncharacterized protein</fullName>
    </submittedName>
</protein>
<feature type="chain" id="PRO_5009302590" evidence="1">
    <location>
        <begin position="23"/>
        <end position="98"/>
    </location>
</feature>
<dbReference type="RefSeq" id="WP_149762116.1">
    <property type="nucleotide sequence ID" value="NZ_BSPE01000018.1"/>
</dbReference>